<dbReference type="SUPFAM" id="SSF50630">
    <property type="entry name" value="Acid proteases"/>
    <property type="match status" value="1"/>
</dbReference>
<comment type="caution">
    <text evidence="2">The sequence shown here is derived from an EMBL/GenBank/DDBJ whole genome shotgun (WGS) entry which is preliminary data.</text>
</comment>
<dbReference type="Gene3D" id="2.40.70.10">
    <property type="entry name" value="Acid Proteases"/>
    <property type="match status" value="1"/>
</dbReference>
<dbReference type="AlphaFoldDB" id="A0A227J0N5"/>
<dbReference type="InterPro" id="IPR021109">
    <property type="entry name" value="Peptidase_aspartic_dom_sf"/>
</dbReference>
<dbReference type="InterPro" id="IPR008503">
    <property type="entry name" value="Asp_endopeptidase"/>
</dbReference>
<evidence type="ECO:0000313" key="2">
    <source>
        <dbReference type="EMBL" id="OXE28087.1"/>
    </source>
</evidence>
<reference evidence="2 3" key="1">
    <citation type="journal article" date="2017" name="Appl. Environ. Microbiol.">
        <title>Parallel evolution of two clades of a major Atlantic endemic Vibrio parahaemolyticus pathogen lineage by independent acquisition of related pathogenicity islands.</title>
        <authorList>
            <person name="Xu F."/>
            <person name="Gonzalez-Escalona N."/>
            <person name="Drees K.P."/>
            <person name="Sebra R.P."/>
            <person name="Cooper V.S."/>
            <person name="Jones S.H."/>
            <person name="Whistler C.A."/>
        </authorList>
    </citation>
    <scope>NUCLEOTIDE SEQUENCE [LARGE SCALE GENOMIC DNA]</scope>
    <source>
        <strain evidence="2 3">MAVP-3</strain>
    </source>
</reference>
<accession>A0A227J0N5</accession>
<feature type="non-terminal residue" evidence="2">
    <location>
        <position position="1"/>
    </location>
</feature>
<gene>
    <name evidence="2" type="ORF">CA163_35730</name>
</gene>
<name>A0A227J0N5_VIBPH</name>
<sequence>DVSSINAKDIKLFQKDGKDMVSFTYENDLGMQKAFTREVVDVMKITAKKGEKANVRPVVEMHVKLGELEKKIRVNLQDRGRFHYSM</sequence>
<dbReference type="EMBL" id="NIXT01004742">
    <property type="protein sequence ID" value="OXE28087.1"/>
    <property type="molecule type" value="Genomic_DNA"/>
</dbReference>
<proteinExistence type="predicted"/>
<feature type="domain" description="Retropepsin-like aspartic endopeptidase" evidence="1">
    <location>
        <begin position="2"/>
        <end position="85"/>
    </location>
</feature>
<dbReference type="Proteomes" id="UP000214596">
    <property type="component" value="Unassembled WGS sequence"/>
</dbReference>
<feature type="non-terminal residue" evidence="2">
    <location>
        <position position="86"/>
    </location>
</feature>
<protein>
    <recommendedName>
        <fullName evidence="1">Retropepsin-like aspartic endopeptidase domain-containing protein</fullName>
    </recommendedName>
</protein>
<dbReference type="Pfam" id="PF05618">
    <property type="entry name" value="Zn_protease"/>
    <property type="match status" value="1"/>
</dbReference>
<evidence type="ECO:0000313" key="3">
    <source>
        <dbReference type="Proteomes" id="UP000214596"/>
    </source>
</evidence>
<evidence type="ECO:0000259" key="1">
    <source>
        <dbReference type="Pfam" id="PF05618"/>
    </source>
</evidence>
<organism evidence="2 3">
    <name type="scientific">Vibrio parahaemolyticus</name>
    <dbReference type="NCBI Taxonomy" id="670"/>
    <lineage>
        <taxon>Bacteria</taxon>
        <taxon>Pseudomonadati</taxon>
        <taxon>Pseudomonadota</taxon>
        <taxon>Gammaproteobacteria</taxon>
        <taxon>Vibrionales</taxon>
        <taxon>Vibrionaceae</taxon>
        <taxon>Vibrio</taxon>
    </lineage>
</organism>
<dbReference type="PANTHER" id="PTHR38037:SF2">
    <property type="entry name" value="ATP-DEPENDENT ZINC PROTEASE DOMAIN-CONTAINING PROTEIN-RELATED"/>
    <property type="match status" value="1"/>
</dbReference>
<dbReference type="PANTHER" id="PTHR38037">
    <property type="entry name" value="ZN_PROTEASE DOMAIN-CONTAINING PROTEIN"/>
    <property type="match status" value="1"/>
</dbReference>